<sequence>MSTHESTSTLNAYLRRGAIAIAGGALVATGMMATSTTDAHADQWDTVAQCESGGNWSTNTGNGFKGGLQFTDSTWKAYGGTGSPQNASKAQQKAVAERVLAGQGKGAWPVCGKGLSGSGDSNASIPSGGSSSSSHESSSSNSSSSNSSSSSKSTSSKQSSKPQGDWSCDGDGIANNCTENGFTKKTEKKQSTSQSTSGTKKSSEKQGDWSCDGDGIADNCTENGFTKETAKKSTSQSSSSNSSAPGISVAGTLDVDGKMGPKTVSALQDWLNIDQTGKMDAQTVKAVQAWTGNTQDGELGSATVKGIEHQVGATQNGGDQLDSGSVKTLQAFLNLY</sequence>
<protein>
    <submittedName>
        <fullName evidence="5">Transglycosylase family protein</fullName>
    </submittedName>
</protein>
<dbReference type="EMBL" id="JAEDAJ010000003">
    <property type="protein sequence ID" value="MBK0331100.1"/>
    <property type="molecule type" value="Genomic_DNA"/>
</dbReference>
<dbReference type="Pfam" id="PF06737">
    <property type="entry name" value="Transglycosylas"/>
    <property type="match status" value="1"/>
</dbReference>
<dbReference type="InterPro" id="IPR023346">
    <property type="entry name" value="Lysozyme-like_dom_sf"/>
</dbReference>
<evidence type="ECO:0000259" key="4">
    <source>
        <dbReference type="Pfam" id="PF06737"/>
    </source>
</evidence>
<name>A0ABS1B8Y4_9MICO</name>
<dbReference type="SUPFAM" id="SSF53955">
    <property type="entry name" value="Lysozyme-like"/>
    <property type="match status" value="1"/>
</dbReference>
<feature type="domain" description="Resuscitation-promoting factor core lysozyme-like" evidence="4">
    <location>
        <begin position="39"/>
        <end position="111"/>
    </location>
</feature>
<dbReference type="RefSeq" id="WP_200501769.1">
    <property type="nucleotide sequence ID" value="NZ_JAEDAJ010000003.1"/>
</dbReference>
<evidence type="ECO:0000256" key="2">
    <source>
        <dbReference type="ARBA" id="ARBA00022801"/>
    </source>
</evidence>
<keyword evidence="2" id="KW-0378">Hydrolase</keyword>
<feature type="compositionally biased region" description="Low complexity" evidence="3">
    <location>
        <begin position="121"/>
        <end position="161"/>
    </location>
</feature>
<evidence type="ECO:0000313" key="5">
    <source>
        <dbReference type="EMBL" id="MBK0331100.1"/>
    </source>
</evidence>
<reference evidence="5 6" key="1">
    <citation type="submission" date="2020-12" db="EMBL/GenBank/DDBJ databases">
        <title>Brachybacterium sp. MASK1Z-5, whole genome shotgun sequence.</title>
        <authorList>
            <person name="Tuo L."/>
        </authorList>
    </citation>
    <scope>NUCLEOTIDE SEQUENCE [LARGE SCALE GENOMIC DNA]</scope>
    <source>
        <strain evidence="5 6">MASK1Z-5</strain>
    </source>
</reference>
<evidence type="ECO:0000256" key="1">
    <source>
        <dbReference type="ARBA" id="ARBA00010830"/>
    </source>
</evidence>
<dbReference type="CDD" id="cd13925">
    <property type="entry name" value="RPF"/>
    <property type="match status" value="1"/>
</dbReference>
<dbReference type="Gene3D" id="1.10.530.10">
    <property type="match status" value="1"/>
</dbReference>
<dbReference type="InterPro" id="IPR010618">
    <property type="entry name" value="RPF"/>
</dbReference>
<keyword evidence="6" id="KW-1185">Reference proteome</keyword>
<feature type="compositionally biased region" description="Low complexity" evidence="3">
    <location>
        <begin position="233"/>
        <end position="247"/>
    </location>
</feature>
<evidence type="ECO:0000256" key="3">
    <source>
        <dbReference type="SAM" id="MobiDB-lite"/>
    </source>
</evidence>
<comment type="similarity">
    <text evidence="1">Belongs to the transglycosylase family. Rpf subfamily.</text>
</comment>
<proteinExistence type="inferred from homology"/>
<accession>A0ABS1B8Y4</accession>
<organism evidence="5 6">
    <name type="scientific">Brachybacterium halotolerans</name>
    <dbReference type="NCBI Taxonomy" id="2795215"/>
    <lineage>
        <taxon>Bacteria</taxon>
        <taxon>Bacillati</taxon>
        <taxon>Actinomycetota</taxon>
        <taxon>Actinomycetes</taxon>
        <taxon>Micrococcales</taxon>
        <taxon>Dermabacteraceae</taxon>
        <taxon>Brachybacterium</taxon>
    </lineage>
</organism>
<dbReference type="Proteomes" id="UP000612352">
    <property type="component" value="Unassembled WGS sequence"/>
</dbReference>
<comment type="caution">
    <text evidence="5">The sequence shown here is derived from an EMBL/GenBank/DDBJ whole genome shotgun (WGS) entry which is preliminary data.</text>
</comment>
<feature type="region of interest" description="Disordered" evidence="3">
    <location>
        <begin position="103"/>
        <end position="222"/>
    </location>
</feature>
<gene>
    <name evidence="5" type="ORF">I8D64_06745</name>
</gene>
<feature type="compositionally biased region" description="Low complexity" evidence="3">
    <location>
        <begin position="191"/>
        <end position="200"/>
    </location>
</feature>
<evidence type="ECO:0000313" key="6">
    <source>
        <dbReference type="Proteomes" id="UP000612352"/>
    </source>
</evidence>
<feature type="region of interest" description="Disordered" evidence="3">
    <location>
        <begin position="228"/>
        <end position="247"/>
    </location>
</feature>